<dbReference type="EMBL" id="JADEYR010000011">
    <property type="protein sequence ID" value="MBE9404519.1"/>
    <property type="molecule type" value="Genomic_DNA"/>
</dbReference>
<protein>
    <submittedName>
        <fullName evidence="5">ABC transporter substrate-binding protein</fullName>
    </submittedName>
</protein>
<evidence type="ECO:0000259" key="4">
    <source>
        <dbReference type="Pfam" id="PF13458"/>
    </source>
</evidence>
<comment type="caution">
    <text evidence="5">The sequence shown here is derived from an EMBL/GenBank/DDBJ whole genome shotgun (WGS) entry which is preliminary data.</text>
</comment>
<proteinExistence type="inferred from homology"/>
<evidence type="ECO:0000313" key="6">
    <source>
        <dbReference type="Proteomes" id="UP000644727"/>
    </source>
</evidence>
<dbReference type="CDD" id="cd06268">
    <property type="entry name" value="PBP1_ABC_transporter_LIVBP-like"/>
    <property type="match status" value="1"/>
</dbReference>
<dbReference type="Gene3D" id="3.40.50.2300">
    <property type="match status" value="2"/>
</dbReference>
<dbReference type="InterPro" id="IPR028081">
    <property type="entry name" value="Leu-bd"/>
</dbReference>
<name>A0ABR9W260_9MICO</name>
<evidence type="ECO:0000256" key="2">
    <source>
        <dbReference type="ARBA" id="ARBA00022729"/>
    </source>
</evidence>
<accession>A0ABR9W260</accession>
<dbReference type="PROSITE" id="PS51257">
    <property type="entry name" value="PROKAR_LIPOPROTEIN"/>
    <property type="match status" value="1"/>
</dbReference>
<dbReference type="Proteomes" id="UP000644727">
    <property type="component" value="Unassembled WGS sequence"/>
</dbReference>
<dbReference type="InterPro" id="IPR051010">
    <property type="entry name" value="BCAA_transport"/>
</dbReference>
<dbReference type="InterPro" id="IPR028082">
    <property type="entry name" value="Peripla_BP_I"/>
</dbReference>
<dbReference type="PANTHER" id="PTHR30483">
    <property type="entry name" value="LEUCINE-SPECIFIC-BINDING PROTEIN"/>
    <property type="match status" value="1"/>
</dbReference>
<dbReference type="Pfam" id="PF13458">
    <property type="entry name" value="Peripla_BP_6"/>
    <property type="match status" value="1"/>
</dbReference>
<dbReference type="SUPFAM" id="SSF53822">
    <property type="entry name" value="Periplasmic binding protein-like I"/>
    <property type="match status" value="1"/>
</dbReference>
<sequence length="455" mass="46904">MAISRRALMGTLGASVLGAGALSGCGEGGVRRGRRGRRPTTTAPTAKPLEEPEQALMLGSIGATHGRTAPFEKAIATAIAEAMIDVNARYDGLFGQKVQMVPRHVMADPGEDITEAVNALADEGVTAVISSLDEAALQAALPVFVERGIAVIDVITSGTSVREEVDSAGMLVRLSPNDRVTAGSLAEQALSGGTSDRAGKRGTVVYLSEDTEQGKSLEAALTEVLQPANGGIVHTHFYAPGDMGDIAPIVEAVVSNHPALLVINGGPEAGPFLSALYTATLDEGNRPTLEIPAWLSPAATVDYSSAELAPEAMTRATGWEPGGAVTTDHELMMINVDPGFLTTGYAYSQQGYDAVVLACLAAQSALSVAGSDIAASVPKVLVGDAECTDFGLCRNHLRNAVANNQRATISYQGRMGAVEIGSRGDAGKGTLRTYSWNEAGALTAPGTSTFEEAPG</sequence>
<reference evidence="5 6" key="1">
    <citation type="submission" date="2020-10" db="EMBL/GenBank/DDBJ databases">
        <title>Draft genome and description of Brachybacterium epidermidis sp nov.</title>
        <authorList>
            <person name="Boxberger M."/>
            <person name="La Scola B."/>
        </authorList>
    </citation>
    <scope>NUCLEOTIDE SEQUENCE [LARGE SCALE GENOMIC DNA]</scope>
    <source>
        <strain evidence="5 6">Marseille-Q2903</strain>
    </source>
</reference>
<gene>
    <name evidence="5" type="ORF">IOE58_10115</name>
</gene>
<keyword evidence="6" id="KW-1185">Reference proteome</keyword>
<organism evidence="5 6">
    <name type="scientific">Brachybacterium epidermidis</name>
    <dbReference type="NCBI Taxonomy" id="2781983"/>
    <lineage>
        <taxon>Bacteria</taxon>
        <taxon>Bacillati</taxon>
        <taxon>Actinomycetota</taxon>
        <taxon>Actinomycetes</taxon>
        <taxon>Micrococcales</taxon>
        <taxon>Dermabacteraceae</taxon>
        <taxon>Brachybacterium</taxon>
    </lineage>
</organism>
<evidence type="ECO:0000256" key="3">
    <source>
        <dbReference type="SAM" id="MobiDB-lite"/>
    </source>
</evidence>
<feature type="region of interest" description="Disordered" evidence="3">
    <location>
        <begin position="25"/>
        <end position="49"/>
    </location>
</feature>
<keyword evidence="2" id="KW-0732">Signal</keyword>
<dbReference type="RefSeq" id="WP_193866269.1">
    <property type="nucleotide sequence ID" value="NZ_JADEYR010000011.1"/>
</dbReference>
<evidence type="ECO:0000313" key="5">
    <source>
        <dbReference type="EMBL" id="MBE9404519.1"/>
    </source>
</evidence>
<comment type="similarity">
    <text evidence="1">Belongs to the leucine-binding protein family.</text>
</comment>
<feature type="domain" description="Leucine-binding protein" evidence="4">
    <location>
        <begin position="58"/>
        <end position="297"/>
    </location>
</feature>
<evidence type="ECO:0000256" key="1">
    <source>
        <dbReference type="ARBA" id="ARBA00010062"/>
    </source>
</evidence>
<dbReference type="PANTHER" id="PTHR30483:SF6">
    <property type="entry name" value="PERIPLASMIC BINDING PROTEIN OF ABC TRANSPORTER FOR NATURAL AMINO ACIDS"/>
    <property type="match status" value="1"/>
</dbReference>